<sequence length="47" mass="5611">MELDGLDVNCKNNFDCGYSNIYLAWRTCDRGKCVLDLEKKFRRHKEL</sequence>
<evidence type="ECO:0000313" key="1">
    <source>
        <dbReference type="EMBL" id="CDW45115.1"/>
    </source>
</evidence>
<name>A0A0K2V474_LEPSM</name>
<organism evidence="1">
    <name type="scientific">Lepeophtheirus salmonis</name>
    <name type="common">Salmon louse</name>
    <name type="synonym">Caligus salmonis</name>
    <dbReference type="NCBI Taxonomy" id="72036"/>
    <lineage>
        <taxon>Eukaryota</taxon>
        <taxon>Metazoa</taxon>
        <taxon>Ecdysozoa</taxon>
        <taxon>Arthropoda</taxon>
        <taxon>Crustacea</taxon>
        <taxon>Multicrustacea</taxon>
        <taxon>Hexanauplia</taxon>
        <taxon>Copepoda</taxon>
        <taxon>Siphonostomatoida</taxon>
        <taxon>Caligidae</taxon>
        <taxon>Lepeophtheirus</taxon>
    </lineage>
</organism>
<dbReference type="EMBL" id="HACA01027754">
    <property type="protein sequence ID" value="CDW45115.1"/>
    <property type="molecule type" value="Transcribed_RNA"/>
</dbReference>
<proteinExistence type="predicted"/>
<protein>
    <submittedName>
        <fullName evidence="1">Uncharacterized protein</fullName>
    </submittedName>
</protein>
<dbReference type="AlphaFoldDB" id="A0A0K2V474"/>
<accession>A0A0K2V474</accession>
<reference evidence="1" key="1">
    <citation type="submission" date="2014-05" db="EMBL/GenBank/DDBJ databases">
        <authorList>
            <person name="Chronopoulou M."/>
        </authorList>
    </citation>
    <scope>NUCLEOTIDE SEQUENCE</scope>
    <source>
        <tissue evidence="1">Whole organism</tissue>
    </source>
</reference>